<dbReference type="PANTHER" id="PTHR33653">
    <property type="entry name" value="RIBONUCLEASE VAPC2"/>
    <property type="match status" value="1"/>
</dbReference>
<feature type="binding site" evidence="8">
    <location>
        <position position="5"/>
    </location>
    <ligand>
        <name>Mg(2+)</name>
        <dbReference type="ChEBI" id="CHEBI:18420"/>
    </ligand>
</feature>
<protein>
    <recommendedName>
        <fullName evidence="8">Ribonuclease VapC</fullName>
        <shortName evidence="8">RNase VapC</shortName>
        <ecNumber evidence="8">3.1.-.-</ecNumber>
    </recommendedName>
    <alternativeName>
        <fullName evidence="8">Toxin VapC</fullName>
    </alternativeName>
</protein>
<comment type="similarity">
    <text evidence="7 8">Belongs to the PINc/VapC protein family.</text>
</comment>
<dbReference type="GO" id="GO:0000287">
    <property type="term" value="F:magnesium ion binding"/>
    <property type="evidence" value="ECO:0007669"/>
    <property type="project" value="UniProtKB-UniRule"/>
</dbReference>
<dbReference type="EC" id="3.1.-.-" evidence="8"/>
<dbReference type="InterPro" id="IPR050556">
    <property type="entry name" value="Type_II_TA_system_RNase"/>
</dbReference>
<keyword evidence="8" id="KW-0800">Toxin</keyword>
<accession>A0A917DH84</accession>
<organism evidence="10 11">
    <name type="scientific">Aureimonas glaciei</name>
    <dbReference type="NCBI Taxonomy" id="1776957"/>
    <lineage>
        <taxon>Bacteria</taxon>
        <taxon>Pseudomonadati</taxon>
        <taxon>Pseudomonadota</taxon>
        <taxon>Alphaproteobacteria</taxon>
        <taxon>Hyphomicrobiales</taxon>
        <taxon>Aurantimonadaceae</taxon>
        <taxon>Aureimonas</taxon>
    </lineage>
</organism>
<evidence type="ECO:0000256" key="5">
    <source>
        <dbReference type="ARBA" id="ARBA00022801"/>
    </source>
</evidence>
<evidence type="ECO:0000256" key="1">
    <source>
        <dbReference type="ARBA" id="ARBA00001946"/>
    </source>
</evidence>
<evidence type="ECO:0000256" key="8">
    <source>
        <dbReference type="HAMAP-Rule" id="MF_00265"/>
    </source>
</evidence>
<comment type="caution">
    <text evidence="10">The sequence shown here is derived from an EMBL/GenBank/DDBJ whole genome shotgun (WGS) entry which is preliminary data.</text>
</comment>
<evidence type="ECO:0000256" key="3">
    <source>
        <dbReference type="ARBA" id="ARBA00022722"/>
    </source>
</evidence>
<dbReference type="EMBL" id="BMJJ01000012">
    <property type="protein sequence ID" value="GGD35283.1"/>
    <property type="molecule type" value="Genomic_DNA"/>
</dbReference>
<dbReference type="HAMAP" id="MF_00265">
    <property type="entry name" value="VapC_Nob1"/>
    <property type="match status" value="1"/>
</dbReference>
<evidence type="ECO:0000259" key="9">
    <source>
        <dbReference type="Pfam" id="PF01850"/>
    </source>
</evidence>
<dbReference type="InterPro" id="IPR022907">
    <property type="entry name" value="VapC_family"/>
</dbReference>
<keyword evidence="11" id="KW-1185">Reference proteome</keyword>
<evidence type="ECO:0000256" key="2">
    <source>
        <dbReference type="ARBA" id="ARBA00022649"/>
    </source>
</evidence>
<feature type="domain" description="PIN" evidence="9">
    <location>
        <begin position="3"/>
        <end position="121"/>
    </location>
</feature>
<dbReference type="Pfam" id="PF01850">
    <property type="entry name" value="PIN"/>
    <property type="match status" value="1"/>
</dbReference>
<sequence>MLLLDTMVVSETAKLRPDPRVRAWLDVTDPALFHVSVITLGEIAAGIEKKRLSDPLFSARLDRWADNLREDFRDRTFFITTEIALRWGRLFVLLKRRDMDLLIAATALEHDLTVVTRNTRHFEPTGAKLLNPYET</sequence>
<evidence type="ECO:0000256" key="6">
    <source>
        <dbReference type="ARBA" id="ARBA00022842"/>
    </source>
</evidence>
<dbReference type="InterPro" id="IPR002716">
    <property type="entry name" value="PIN_dom"/>
</dbReference>
<keyword evidence="3 8" id="KW-0540">Nuclease</keyword>
<keyword evidence="4 8" id="KW-0479">Metal-binding</keyword>
<feature type="binding site" evidence="8">
    <location>
        <position position="100"/>
    </location>
    <ligand>
        <name>Mg(2+)</name>
        <dbReference type="ChEBI" id="CHEBI:18420"/>
    </ligand>
</feature>
<reference evidence="10" key="2">
    <citation type="submission" date="2020-09" db="EMBL/GenBank/DDBJ databases">
        <authorList>
            <person name="Sun Q."/>
            <person name="Zhou Y."/>
        </authorList>
    </citation>
    <scope>NUCLEOTIDE SEQUENCE</scope>
    <source>
        <strain evidence="10">CGMCC 1.15493</strain>
    </source>
</reference>
<dbReference type="GO" id="GO:0004540">
    <property type="term" value="F:RNA nuclease activity"/>
    <property type="evidence" value="ECO:0007669"/>
    <property type="project" value="InterPro"/>
</dbReference>
<dbReference type="RefSeq" id="WP_188854492.1">
    <property type="nucleotide sequence ID" value="NZ_BMJJ01000012.1"/>
</dbReference>
<evidence type="ECO:0000313" key="11">
    <source>
        <dbReference type="Proteomes" id="UP000613160"/>
    </source>
</evidence>
<keyword evidence="2 8" id="KW-1277">Toxin-antitoxin system</keyword>
<proteinExistence type="inferred from homology"/>
<dbReference type="Proteomes" id="UP000613160">
    <property type="component" value="Unassembled WGS sequence"/>
</dbReference>
<dbReference type="CDD" id="cd18746">
    <property type="entry name" value="PIN_VapC4-5_FitB-like"/>
    <property type="match status" value="1"/>
</dbReference>
<dbReference type="SUPFAM" id="SSF88723">
    <property type="entry name" value="PIN domain-like"/>
    <property type="match status" value="1"/>
</dbReference>
<dbReference type="Gene3D" id="3.40.50.1010">
    <property type="entry name" value="5'-nuclease"/>
    <property type="match status" value="1"/>
</dbReference>
<keyword evidence="5 8" id="KW-0378">Hydrolase</keyword>
<comment type="cofactor">
    <cofactor evidence="1 8">
        <name>Mg(2+)</name>
        <dbReference type="ChEBI" id="CHEBI:18420"/>
    </cofactor>
</comment>
<reference evidence="10" key="1">
    <citation type="journal article" date="2014" name="Int. J. Syst. Evol. Microbiol.">
        <title>Complete genome sequence of Corynebacterium casei LMG S-19264T (=DSM 44701T), isolated from a smear-ripened cheese.</title>
        <authorList>
            <consortium name="US DOE Joint Genome Institute (JGI-PGF)"/>
            <person name="Walter F."/>
            <person name="Albersmeier A."/>
            <person name="Kalinowski J."/>
            <person name="Ruckert C."/>
        </authorList>
    </citation>
    <scope>NUCLEOTIDE SEQUENCE</scope>
    <source>
        <strain evidence="10">CGMCC 1.15493</strain>
    </source>
</reference>
<evidence type="ECO:0000256" key="7">
    <source>
        <dbReference type="ARBA" id="ARBA00038093"/>
    </source>
</evidence>
<comment type="function">
    <text evidence="8">Toxic component of a toxin-antitoxin (TA) system. An RNase.</text>
</comment>
<dbReference type="GO" id="GO:0016787">
    <property type="term" value="F:hydrolase activity"/>
    <property type="evidence" value="ECO:0007669"/>
    <property type="project" value="UniProtKB-KW"/>
</dbReference>
<name>A0A917DH84_9HYPH</name>
<dbReference type="GO" id="GO:0090729">
    <property type="term" value="F:toxin activity"/>
    <property type="evidence" value="ECO:0007669"/>
    <property type="project" value="UniProtKB-KW"/>
</dbReference>
<evidence type="ECO:0000313" key="10">
    <source>
        <dbReference type="EMBL" id="GGD35283.1"/>
    </source>
</evidence>
<evidence type="ECO:0000256" key="4">
    <source>
        <dbReference type="ARBA" id="ARBA00022723"/>
    </source>
</evidence>
<dbReference type="PANTHER" id="PTHR33653:SF1">
    <property type="entry name" value="RIBONUCLEASE VAPC2"/>
    <property type="match status" value="1"/>
</dbReference>
<dbReference type="InterPro" id="IPR029060">
    <property type="entry name" value="PIN-like_dom_sf"/>
</dbReference>
<keyword evidence="6 8" id="KW-0460">Magnesium</keyword>
<dbReference type="AlphaFoldDB" id="A0A917DH84"/>
<gene>
    <name evidence="8" type="primary">vapC</name>
    <name evidence="10" type="ORF">GCM10011335_42830</name>
</gene>